<dbReference type="Proteomes" id="UP000653308">
    <property type="component" value="Unassembled WGS sequence"/>
</dbReference>
<comment type="caution">
    <text evidence="1">The sequence shown here is derived from an EMBL/GenBank/DDBJ whole genome shotgun (WGS) entry which is preliminary data.</text>
</comment>
<name>A0ABQ3ALK7_9ACTN</name>
<evidence type="ECO:0000313" key="1">
    <source>
        <dbReference type="EMBL" id="GGY53897.1"/>
    </source>
</evidence>
<protein>
    <submittedName>
        <fullName evidence="1">Uncharacterized protein</fullName>
    </submittedName>
</protein>
<accession>A0ABQ3ALK7</accession>
<sequence>MTTFHSNEHSATDLRVGSTDVINNSFVDAIASVRHGNAHYRH</sequence>
<evidence type="ECO:0000313" key="2">
    <source>
        <dbReference type="Proteomes" id="UP000653308"/>
    </source>
</evidence>
<reference evidence="2" key="1">
    <citation type="journal article" date="2019" name="Int. J. Syst. Evol. Microbiol.">
        <title>The Global Catalogue of Microorganisms (GCM) 10K type strain sequencing project: providing services to taxonomists for standard genome sequencing and annotation.</title>
        <authorList>
            <consortium name="The Broad Institute Genomics Platform"/>
            <consortium name="The Broad Institute Genome Sequencing Center for Infectious Disease"/>
            <person name="Wu L."/>
            <person name="Ma J."/>
        </authorList>
    </citation>
    <scope>NUCLEOTIDE SEQUENCE [LARGE SCALE GENOMIC DNA]</scope>
    <source>
        <strain evidence="2">JCM 4957</strain>
    </source>
</reference>
<keyword evidence="2" id="KW-1185">Reference proteome</keyword>
<organism evidence="1 2">
    <name type="scientific">Streptomyces djakartensis</name>
    <dbReference type="NCBI Taxonomy" id="68193"/>
    <lineage>
        <taxon>Bacteria</taxon>
        <taxon>Bacillati</taxon>
        <taxon>Actinomycetota</taxon>
        <taxon>Actinomycetes</taxon>
        <taxon>Kitasatosporales</taxon>
        <taxon>Streptomycetaceae</taxon>
        <taxon>Streptomyces</taxon>
    </lineage>
</organism>
<gene>
    <name evidence="1" type="ORF">GCM10010384_68910</name>
</gene>
<dbReference type="EMBL" id="BMWE01000057">
    <property type="protein sequence ID" value="GGY53897.1"/>
    <property type="molecule type" value="Genomic_DNA"/>
</dbReference>
<proteinExistence type="predicted"/>